<evidence type="ECO:0000313" key="2">
    <source>
        <dbReference type="Proteomes" id="UP001302949"/>
    </source>
</evidence>
<dbReference type="RefSeq" id="WP_323295183.1">
    <property type="nucleotide sequence ID" value="NZ_JAYFUM010000003.1"/>
</dbReference>
<organism evidence="1 2">
    <name type="scientific">Arcicella rigui</name>
    <dbReference type="NCBI Taxonomy" id="797020"/>
    <lineage>
        <taxon>Bacteria</taxon>
        <taxon>Pseudomonadati</taxon>
        <taxon>Bacteroidota</taxon>
        <taxon>Cytophagia</taxon>
        <taxon>Cytophagales</taxon>
        <taxon>Flectobacillaceae</taxon>
        <taxon>Arcicella</taxon>
    </lineage>
</organism>
<dbReference type="Proteomes" id="UP001302949">
    <property type="component" value="Unassembled WGS sequence"/>
</dbReference>
<dbReference type="EMBL" id="JAYFUM010000003">
    <property type="protein sequence ID" value="MEA5138016.1"/>
    <property type="molecule type" value="Genomic_DNA"/>
</dbReference>
<comment type="caution">
    <text evidence="1">The sequence shown here is derived from an EMBL/GenBank/DDBJ whole genome shotgun (WGS) entry which is preliminary data.</text>
</comment>
<accession>A0ABU5Q597</accession>
<proteinExistence type="predicted"/>
<sequence length="71" mass="8332">MEAILNFNIPLTFQQIAEIVKQLPKKEQADLVKILQKEVMEKETIQTHFATESILAKEWLNPEEESAWQHL</sequence>
<evidence type="ECO:0000313" key="1">
    <source>
        <dbReference type="EMBL" id="MEA5138016.1"/>
    </source>
</evidence>
<protein>
    <recommendedName>
        <fullName evidence="3">DUF2281 domain-containing protein</fullName>
    </recommendedName>
</protein>
<reference evidence="1 2" key="1">
    <citation type="submission" date="2023-12" db="EMBL/GenBank/DDBJ databases">
        <title>Novel species of the genus Arcicella isolated from rivers.</title>
        <authorList>
            <person name="Lu H."/>
        </authorList>
    </citation>
    <scope>NUCLEOTIDE SEQUENCE [LARGE SCALE GENOMIC DNA]</scope>
    <source>
        <strain evidence="1 2">KCTC 23307</strain>
    </source>
</reference>
<name>A0ABU5Q597_9BACT</name>
<keyword evidence="2" id="KW-1185">Reference proteome</keyword>
<gene>
    <name evidence="1" type="ORF">VB248_02650</name>
</gene>
<evidence type="ECO:0008006" key="3">
    <source>
        <dbReference type="Google" id="ProtNLM"/>
    </source>
</evidence>